<proteinExistence type="predicted"/>
<dbReference type="STRING" id="709323.GCA_001047135_01040"/>
<dbReference type="Pfam" id="PF22564">
    <property type="entry name" value="HAAS"/>
    <property type="match status" value="1"/>
</dbReference>
<dbReference type="AlphaFoldDB" id="A0A3F3H9S8"/>
<evidence type="ECO:0000256" key="1">
    <source>
        <dbReference type="SAM" id="Phobius"/>
    </source>
</evidence>
<accession>A0A3F3H9S8</accession>
<reference evidence="2" key="1">
    <citation type="journal article" date="2015" name="BMC Genomics">
        <title>Comparative genomics of Fructobacillus spp. and Leuconostoc spp. reveals niche-specific evolution of Fructobacillus spp.</title>
        <authorList>
            <person name="Endo A."/>
            <person name="Tanizawa Y."/>
            <person name="Tanaka N."/>
            <person name="Maeno S."/>
            <person name="Kumar H."/>
            <person name="Shiwa Y."/>
            <person name="Okada S."/>
            <person name="Yoshikawa H."/>
            <person name="Dicks L."/>
            <person name="Nakagawa J."/>
            <person name="Arita M."/>
        </authorList>
    </citation>
    <scope>NUCLEOTIDE SEQUENCE [LARGE SCALE GENOMIC DNA]</scope>
    <source>
        <strain evidence="2">F214-1</strain>
    </source>
</reference>
<evidence type="ECO:0008006" key="3">
    <source>
        <dbReference type="Google" id="ProtNLM"/>
    </source>
</evidence>
<sequence length="185" mass="20936">MNYLEKLAAALKGLPTKEKDDILEYYREYLEDGGLSDAEAIESLGTPEELATKIKTDYYTENGEQVPPYEPQHTTAYRVLILALIIITLPLTLPFFGGIFFSLFMLIFVFSILMLLATAAGVAFFIYGLFTLFHIFWSGLFFTGLGIIFIGLMFLVIPGIIFVTKKVIQGIVALSRWLVELWERI</sequence>
<protein>
    <recommendedName>
        <fullName evidence="3">Integral membrane protein</fullName>
    </recommendedName>
</protein>
<feature type="transmembrane region" description="Helical" evidence="1">
    <location>
        <begin position="103"/>
        <end position="130"/>
    </location>
</feature>
<keyword evidence="1" id="KW-0472">Membrane</keyword>
<feature type="transmembrane region" description="Helical" evidence="1">
    <location>
        <begin position="76"/>
        <end position="96"/>
    </location>
</feature>
<dbReference type="RefSeq" id="WP_059393901.1">
    <property type="nucleotide sequence ID" value="NZ_DF968082.1"/>
</dbReference>
<evidence type="ECO:0000313" key="2">
    <source>
        <dbReference type="EMBL" id="GAP04488.1"/>
    </source>
</evidence>
<name>A0A3F3H9S8_9LACO</name>
<dbReference type="EMBL" id="DF968082">
    <property type="protein sequence ID" value="GAP04488.1"/>
    <property type="molecule type" value="Genomic_DNA"/>
</dbReference>
<keyword evidence="1" id="KW-1133">Transmembrane helix</keyword>
<organism evidence="2">
    <name type="scientific">Fructobacillus tropaeoli</name>
    <dbReference type="NCBI Taxonomy" id="709323"/>
    <lineage>
        <taxon>Bacteria</taxon>
        <taxon>Bacillati</taxon>
        <taxon>Bacillota</taxon>
        <taxon>Bacilli</taxon>
        <taxon>Lactobacillales</taxon>
        <taxon>Lactobacillaceae</taxon>
        <taxon>Fructobacillus</taxon>
    </lineage>
</organism>
<dbReference type="Proteomes" id="UP000064514">
    <property type="component" value="Unassembled WGS sequence"/>
</dbReference>
<gene>
    <name evidence="2" type="ORF">FTRO_0050410</name>
</gene>
<keyword evidence="1" id="KW-0812">Transmembrane</keyword>
<feature type="transmembrane region" description="Helical" evidence="1">
    <location>
        <begin position="136"/>
        <end position="163"/>
    </location>
</feature>